<dbReference type="SUPFAM" id="SSF49785">
    <property type="entry name" value="Galactose-binding domain-like"/>
    <property type="match status" value="1"/>
</dbReference>
<dbReference type="AlphaFoldDB" id="K1QKZ5"/>
<reference evidence="2" key="1">
    <citation type="journal article" date="2012" name="Nature">
        <title>The oyster genome reveals stress adaptation and complexity of shell formation.</title>
        <authorList>
            <person name="Zhang G."/>
            <person name="Fang X."/>
            <person name="Guo X."/>
            <person name="Li L."/>
            <person name="Luo R."/>
            <person name="Xu F."/>
            <person name="Yang P."/>
            <person name="Zhang L."/>
            <person name="Wang X."/>
            <person name="Qi H."/>
            <person name="Xiong Z."/>
            <person name="Que H."/>
            <person name="Xie Y."/>
            <person name="Holland P.W."/>
            <person name="Paps J."/>
            <person name="Zhu Y."/>
            <person name="Wu F."/>
            <person name="Chen Y."/>
            <person name="Wang J."/>
            <person name="Peng C."/>
            <person name="Meng J."/>
            <person name="Yang L."/>
            <person name="Liu J."/>
            <person name="Wen B."/>
            <person name="Zhang N."/>
            <person name="Huang Z."/>
            <person name="Zhu Q."/>
            <person name="Feng Y."/>
            <person name="Mount A."/>
            <person name="Hedgecock D."/>
            <person name="Xu Z."/>
            <person name="Liu Y."/>
            <person name="Domazet-Loso T."/>
            <person name="Du Y."/>
            <person name="Sun X."/>
            <person name="Zhang S."/>
            <person name="Liu B."/>
            <person name="Cheng P."/>
            <person name="Jiang X."/>
            <person name="Li J."/>
            <person name="Fan D."/>
            <person name="Wang W."/>
            <person name="Fu W."/>
            <person name="Wang T."/>
            <person name="Wang B."/>
            <person name="Zhang J."/>
            <person name="Peng Z."/>
            <person name="Li Y."/>
            <person name="Li N."/>
            <person name="Wang J."/>
            <person name="Chen M."/>
            <person name="He Y."/>
            <person name="Tan F."/>
            <person name="Song X."/>
            <person name="Zheng Q."/>
            <person name="Huang R."/>
            <person name="Yang H."/>
            <person name="Du X."/>
            <person name="Chen L."/>
            <person name="Yang M."/>
            <person name="Gaffney P.M."/>
            <person name="Wang S."/>
            <person name="Luo L."/>
            <person name="She Z."/>
            <person name="Ming Y."/>
            <person name="Huang W."/>
            <person name="Zhang S."/>
            <person name="Huang B."/>
            <person name="Zhang Y."/>
            <person name="Qu T."/>
            <person name="Ni P."/>
            <person name="Miao G."/>
            <person name="Wang J."/>
            <person name="Wang Q."/>
            <person name="Steinberg C.E."/>
            <person name="Wang H."/>
            <person name="Li N."/>
            <person name="Qian L."/>
            <person name="Zhang G."/>
            <person name="Li Y."/>
            <person name="Yang H."/>
            <person name="Liu X."/>
            <person name="Wang J."/>
            <person name="Yin Y."/>
            <person name="Wang J."/>
        </authorList>
    </citation>
    <scope>NUCLEOTIDE SEQUENCE [LARGE SCALE GENOMIC DNA]</scope>
    <source>
        <strain evidence="2">05x7-T-G4-1.051#20</strain>
    </source>
</reference>
<feature type="compositionally biased region" description="Polar residues" evidence="1">
    <location>
        <begin position="450"/>
        <end position="464"/>
    </location>
</feature>
<sequence>MGLLAISKAYVNVALNKPAYHQYPYKPDYDQYNAIKAVDGRKSDLSWEGGQCALSEYGTQTATWWVNLISIHSIHHIIIYFLTKNRGYVFWRENLAGYVLGFSVYVSNTTDISHGTLCFKDDNFTINTIPSVFTTNCSVHGQYVIYYNERLPGVVYPDGYESSVDSDLCEVEVYGCPSTGFYGSNCSIPCPDVNCQYCHIETGYSQCCKPGYQGHHCELGLYVRKQSADWTLLFHQCYHGLMISDEEPAWGPETTEAREGRACKQQYGSRTGSATSGAKSDGGFPFPSALHSTHDGGAIRHWGRTNRCYWLNSARIDRNGTRFKGLSSSGNKTDKEVTVSLKHCSYCGNIFTPETCRIKTCLQCSKTSKFPAQTRELQTKRVQSLKPVVLKTEETESTEIEEKKLTKKQKKRLKKKQLNNRIPQDCMDYSESHTVEVSPVIKNKVQNKTAVPSAQNKNSSNLNKVNPAKPGNLAKKLAGKNRHQQLSKMLAQDKKDNKPASLSMFLSTL</sequence>
<dbReference type="InParanoid" id="K1QKZ5"/>
<dbReference type="InterPro" id="IPR008979">
    <property type="entry name" value="Galactose-bd-like_sf"/>
</dbReference>
<dbReference type="EMBL" id="JH818671">
    <property type="protein sequence ID" value="EKC29460.1"/>
    <property type="molecule type" value="Genomic_DNA"/>
</dbReference>
<name>K1QKZ5_MAGGI</name>
<dbReference type="Gene3D" id="2.60.120.260">
    <property type="entry name" value="Galactose-binding domain-like"/>
    <property type="match status" value="1"/>
</dbReference>
<evidence type="ECO:0000256" key="1">
    <source>
        <dbReference type="SAM" id="MobiDB-lite"/>
    </source>
</evidence>
<gene>
    <name evidence="2" type="ORF">CGI_10025467</name>
</gene>
<protein>
    <submittedName>
        <fullName evidence="2">Uncharacterized protein</fullName>
    </submittedName>
</protein>
<evidence type="ECO:0000313" key="2">
    <source>
        <dbReference type="EMBL" id="EKC29460.1"/>
    </source>
</evidence>
<feature type="region of interest" description="Disordered" evidence="1">
    <location>
        <begin position="450"/>
        <end position="472"/>
    </location>
</feature>
<proteinExistence type="predicted"/>
<organism evidence="2">
    <name type="scientific">Magallana gigas</name>
    <name type="common">Pacific oyster</name>
    <name type="synonym">Crassostrea gigas</name>
    <dbReference type="NCBI Taxonomy" id="29159"/>
    <lineage>
        <taxon>Eukaryota</taxon>
        <taxon>Metazoa</taxon>
        <taxon>Spiralia</taxon>
        <taxon>Lophotrochozoa</taxon>
        <taxon>Mollusca</taxon>
        <taxon>Bivalvia</taxon>
        <taxon>Autobranchia</taxon>
        <taxon>Pteriomorphia</taxon>
        <taxon>Ostreida</taxon>
        <taxon>Ostreoidea</taxon>
        <taxon>Ostreidae</taxon>
        <taxon>Magallana</taxon>
    </lineage>
</organism>
<dbReference type="HOGENOM" id="CLU_535578_0_0_1"/>
<accession>K1QKZ5</accession>